<evidence type="ECO:0000259" key="1">
    <source>
        <dbReference type="Pfam" id="PF02036"/>
    </source>
</evidence>
<dbReference type="SUPFAM" id="SSF55718">
    <property type="entry name" value="SCP-like"/>
    <property type="match status" value="1"/>
</dbReference>
<dbReference type="EMBL" id="CP072643">
    <property type="protein sequence ID" value="QUV95684.1"/>
    <property type="molecule type" value="Genomic_DNA"/>
</dbReference>
<dbReference type="InterPro" id="IPR036527">
    <property type="entry name" value="SCP2_sterol-bd_dom_sf"/>
</dbReference>
<name>A0ABX8B7Y4_9BACT</name>
<evidence type="ECO:0000313" key="2">
    <source>
        <dbReference type="EMBL" id="QUV95684.1"/>
    </source>
</evidence>
<sequence>MPDKPSSPIAAIFSNLEKKYRPGAYTKPTTFYFSLDDEKWTVTLDARACRVTRGKVTDQADVVLKTSSDLFLQMWRGEYQPGAGDFFTGRIKSNDPQALKTFMAAFS</sequence>
<keyword evidence="3" id="KW-1185">Reference proteome</keyword>
<dbReference type="Pfam" id="PF02036">
    <property type="entry name" value="SCP2"/>
    <property type="match status" value="1"/>
</dbReference>
<gene>
    <name evidence="2" type="ORF">J8C05_12720</name>
</gene>
<feature type="domain" description="SCP2" evidence="1">
    <location>
        <begin position="30"/>
        <end position="92"/>
    </location>
</feature>
<proteinExistence type="predicted"/>
<evidence type="ECO:0000313" key="3">
    <source>
        <dbReference type="Proteomes" id="UP000677668"/>
    </source>
</evidence>
<protein>
    <submittedName>
        <fullName evidence="2">SCP2 sterol-binding domain-containing protein</fullName>
    </submittedName>
</protein>
<dbReference type="Proteomes" id="UP000677668">
    <property type="component" value="Chromosome 2"/>
</dbReference>
<accession>A0ABX8B7Y4</accession>
<dbReference type="RefSeq" id="WP_211423892.1">
    <property type="nucleotide sequence ID" value="NZ_CP072643.1"/>
</dbReference>
<dbReference type="Gene3D" id="3.30.1050.10">
    <property type="entry name" value="SCP2 sterol-binding domain"/>
    <property type="match status" value="1"/>
</dbReference>
<dbReference type="InterPro" id="IPR003033">
    <property type="entry name" value="SCP2_sterol-bd_dom"/>
</dbReference>
<reference evidence="2 3" key="1">
    <citation type="submission" date="2021-03" db="EMBL/GenBank/DDBJ databases">
        <title>Genomic and phenotypic characterization of Chloracidobacterium isolates provides evidence for multiple species.</title>
        <authorList>
            <person name="Saini M.K."/>
            <person name="Costas A.M.G."/>
            <person name="Tank M."/>
            <person name="Bryant D.A."/>
        </authorList>
    </citation>
    <scope>NUCLEOTIDE SEQUENCE [LARGE SCALE GENOMIC DNA]</scope>
    <source>
        <strain evidence="2 3">N</strain>
    </source>
</reference>
<organism evidence="2 3">
    <name type="scientific">Chloracidobacterium sp. N</name>
    <dbReference type="NCBI Taxonomy" id="2821540"/>
    <lineage>
        <taxon>Bacteria</taxon>
        <taxon>Pseudomonadati</taxon>
        <taxon>Acidobacteriota</taxon>
        <taxon>Terriglobia</taxon>
        <taxon>Terriglobales</taxon>
        <taxon>Acidobacteriaceae</taxon>
        <taxon>Chloracidobacterium</taxon>
        <taxon>Chloracidobacterium aggregatum</taxon>
    </lineage>
</organism>